<evidence type="ECO:0008006" key="4">
    <source>
        <dbReference type="Google" id="ProtNLM"/>
    </source>
</evidence>
<dbReference type="InterPro" id="IPR012334">
    <property type="entry name" value="Pectin_lyas_fold"/>
</dbReference>
<proteinExistence type="predicted"/>
<accession>A0A9X9WSL8</accession>
<dbReference type="AlphaFoldDB" id="A0A9X9WSL8"/>
<evidence type="ECO:0000313" key="2">
    <source>
        <dbReference type="EMBL" id="MBR0670147.1"/>
    </source>
</evidence>
<reference evidence="2" key="1">
    <citation type="submission" date="2020-01" db="EMBL/GenBank/DDBJ databases">
        <authorList>
            <person name="Rat A."/>
        </authorList>
    </citation>
    <scope>NUCLEOTIDE SEQUENCE</scope>
    <source>
        <strain evidence="2">LMG 31231</strain>
    </source>
</reference>
<dbReference type="EMBL" id="JAAEDM010000005">
    <property type="protein sequence ID" value="MBR0670147.1"/>
    <property type="molecule type" value="Genomic_DNA"/>
</dbReference>
<name>A0A9X9WSL8_9PROT</name>
<gene>
    <name evidence="2" type="ORF">GXW76_03085</name>
</gene>
<dbReference type="RefSeq" id="WP_211860523.1">
    <property type="nucleotide sequence ID" value="NZ_JAAEDM010000005.1"/>
</dbReference>
<reference evidence="2" key="2">
    <citation type="journal article" date="2021" name="Syst. Appl. Microbiol.">
        <title>Roseomonas hellenica sp. nov., isolated from roots of wild-growing Alkanna tinctoria.</title>
        <authorList>
            <person name="Rat A."/>
            <person name="Naranjo H.D."/>
            <person name="Lebbe L."/>
            <person name="Cnockaert M."/>
            <person name="Krigas N."/>
            <person name="Grigoriadou K."/>
            <person name="Maloupa E."/>
            <person name="Willems A."/>
        </authorList>
    </citation>
    <scope>NUCLEOTIDE SEQUENCE</scope>
    <source>
        <strain evidence="2">LMG 31231</strain>
    </source>
</reference>
<keyword evidence="1" id="KW-0732">Signal</keyword>
<evidence type="ECO:0000256" key="1">
    <source>
        <dbReference type="SAM" id="SignalP"/>
    </source>
</evidence>
<protein>
    <recommendedName>
        <fullName evidence="4">Right handed beta helix domain-containing protein</fullName>
    </recommendedName>
</protein>
<dbReference type="Gene3D" id="2.160.20.10">
    <property type="entry name" value="Single-stranded right-handed beta-helix, Pectin lyase-like"/>
    <property type="match status" value="1"/>
</dbReference>
<dbReference type="InterPro" id="IPR011050">
    <property type="entry name" value="Pectin_lyase_fold/virulence"/>
</dbReference>
<dbReference type="SUPFAM" id="SSF51126">
    <property type="entry name" value="Pectin lyase-like"/>
    <property type="match status" value="1"/>
</dbReference>
<feature type="chain" id="PRO_5040987536" description="Right handed beta helix domain-containing protein" evidence="1">
    <location>
        <begin position="46"/>
        <end position="389"/>
    </location>
</feature>
<keyword evidence="3" id="KW-1185">Reference proteome</keyword>
<evidence type="ECO:0000313" key="3">
    <source>
        <dbReference type="Proteomes" id="UP001138751"/>
    </source>
</evidence>
<feature type="signal peptide" evidence="1">
    <location>
        <begin position="1"/>
        <end position="45"/>
    </location>
</feature>
<sequence>MAGIPRAATTERYGTRRRCRNRTALRRLACLVVAGAATHVPPAPAAELVVGEGAAYPLPSAAAAAVRPGDRVRILPGTYYDCVVWAVDGIEIVGSGEATRITDRICQGKAVFVVTGNGIMIRGLVLTRARSLDGNAAGIRLEGRDLTLRDVVIEDNQDGVVAPGIAGGTLRIEDSVFRANGTASAESPTGAVRVGPLERLVVTRTQFTAGRGESVITSAARSTEIANSLIEAVPAGRGPTVRVEGGLLMEGTTIAPGEGPRGRRAAVLAVGGDGAGDLILRGNRLAGEGTLLVNWSGREARLAGNEVGRASLAETRDGAWINRARGLARAAYDAVREAFRDARRALKALLRSILRGDEAQAGALPVGATSMAMGRGRGVRRGGRRAVRR</sequence>
<dbReference type="Proteomes" id="UP001138751">
    <property type="component" value="Unassembled WGS sequence"/>
</dbReference>
<organism evidence="2 3">
    <name type="scientific">Neoroseomonas soli</name>
    <dbReference type="NCBI Taxonomy" id="1081025"/>
    <lineage>
        <taxon>Bacteria</taxon>
        <taxon>Pseudomonadati</taxon>
        <taxon>Pseudomonadota</taxon>
        <taxon>Alphaproteobacteria</taxon>
        <taxon>Acetobacterales</taxon>
        <taxon>Acetobacteraceae</taxon>
        <taxon>Neoroseomonas</taxon>
    </lineage>
</organism>
<comment type="caution">
    <text evidence="2">The sequence shown here is derived from an EMBL/GenBank/DDBJ whole genome shotgun (WGS) entry which is preliminary data.</text>
</comment>